<evidence type="ECO:0000256" key="3">
    <source>
        <dbReference type="ARBA" id="ARBA00023163"/>
    </source>
</evidence>
<evidence type="ECO:0000256" key="1">
    <source>
        <dbReference type="ARBA" id="ARBA00023015"/>
    </source>
</evidence>
<dbReference type="Proteomes" id="UP000610303">
    <property type="component" value="Unassembled WGS sequence"/>
</dbReference>
<dbReference type="Pfam" id="PF09339">
    <property type="entry name" value="HTH_IclR"/>
    <property type="match status" value="1"/>
</dbReference>
<keyword evidence="7" id="KW-1185">Reference proteome</keyword>
<dbReference type="Gene3D" id="1.10.10.10">
    <property type="entry name" value="Winged helix-like DNA-binding domain superfamily/Winged helix DNA-binding domain"/>
    <property type="match status" value="1"/>
</dbReference>
<keyword evidence="3" id="KW-0804">Transcription</keyword>
<dbReference type="Pfam" id="PF01614">
    <property type="entry name" value="IclR_C"/>
    <property type="match status" value="1"/>
</dbReference>
<dbReference type="InterPro" id="IPR036390">
    <property type="entry name" value="WH_DNA-bd_sf"/>
</dbReference>
<dbReference type="InterPro" id="IPR014757">
    <property type="entry name" value="Tscrpt_reg_IclR_C"/>
</dbReference>
<dbReference type="GO" id="GO:0003700">
    <property type="term" value="F:DNA-binding transcription factor activity"/>
    <property type="evidence" value="ECO:0007669"/>
    <property type="project" value="TreeGrafter"/>
</dbReference>
<dbReference type="RefSeq" id="WP_189085384.1">
    <property type="nucleotide sequence ID" value="NZ_BMRJ01000002.1"/>
</dbReference>
<evidence type="ECO:0000313" key="6">
    <source>
        <dbReference type="EMBL" id="GGR27724.1"/>
    </source>
</evidence>
<keyword evidence="1" id="KW-0805">Transcription regulation</keyword>
<reference evidence="6" key="2">
    <citation type="submission" date="2020-09" db="EMBL/GenBank/DDBJ databases">
        <authorList>
            <person name="Sun Q."/>
            <person name="Ohkuma M."/>
        </authorList>
    </citation>
    <scope>NUCLEOTIDE SEQUENCE</scope>
    <source>
        <strain evidence="6">JCM 3346</strain>
    </source>
</reference>
<dbReference type="SUPFAM" id="SSF46785">
    <property type="entry name" value="Winged helix' DNA-binding domain"/>
    <property type="match status" value="1"/>
</dbReference>
<comment type="caution">
    <text evidence="6">The sequence shown here is derived from an EMBL/GenBank/DDBJ whole genome shotgun (WGS) entry which is preliminary data.</text>
</comment>
<dbReference type="InterPro" id="IPR036388">
    <property type="entry name" value="WH-like_DNA-bd_sf"/>
</dbReference>
<dbReference type="PANTHER" id="PTHR30136:SF24">
    <property type="entry name" value="HTH-TYPE TRANSCRIPTIONAL REPRESSOR ALLR"/>
    <property type="match status" value="1"/>
</dbReference>
<gene>
    <name evidence="6" type="ORF">GCM10010196_21770</name>
</gene>
<dbReference type="InterPro" id="IPR005471">
    <property type="entry name" value="Tscrpt_reg_IclR_N"/>
</dbReference>
<feature type="domain" description="IclR-ED" evidence="5">
    <location>
        <begin position="70"/>
        <end position="275"/>
    </location>
</feature>
<dbReference type="Gene3D" id="3.30.450.40">
    <property type="match status" value="1"/>
</dbReference>
<dbReference type="AlphaFoldDB" id="A0A918CLI2"/>
<sequence length="276" mass="29204">MTAAKSEILTTLSRGMAVFEHLVNAGPATAKQLAAERGLSLGVCYHVLRTLEADGYVIRGEGGRYELGPHGFALGRGLQRHSEIAPELAVILTRLFNATGETAFIAEWTGGAVLLRHFLTSTHTLSVGGLEVGYTGDMHARASCKSILAHLPVEQVETLFAGVTLTRLTPRTVTDLDGLLMELARVRSQGYAVDEEEFAEGMRCVSAPYFAPDGTPAGSFTVSAPAERFTRTRPQLVAAVGEAATLASSLLASGRLRAPAAVQEAARAAADRKETA</sequence>
<dbReference type="SUPFAM" id="SSF55781">
    <property type="entry name" value="GAF domain-like"/>
    <property type="match status" value="1"/>
</dbReference>
<evidence type="ECO:0000313" key="7">
    <source>
        <dbReference type="Proteomes" id="UP000610303"/>
    </source>
</evidence>
<evidence type="ECO:0000259" key="4">
    <source>
        <dbReference type="PROSITE" id="PS51077"/>
    </source>
</evidence>
<dbReference type="PROSITE" id="PS51078">
    <property type="entry name" value="ICLR_ED"/>
    <property type="match status" value="1"/>
</dbReference>
<name>A0A918CLI2_AGRME</name>
<protein>
    <submittedName>
        <fullName evidence="6">IclR family transcriptional regulator</fullName>
    </submittedName>
</protein>
<accession>A0A918CLI2</accession>
<dbReference type="GO" id="GO:0045892">
    <property type="term" value="P:negative regulation of DNA-templated transcription"/>
    <property type="evidence" value="ECO:0007669"/>
    <property type="project" value="TreeGrafter"/>
</dbReference>
<reference evidence="6" key="1">
    <citation type="journal article" date="2014" name="Int. J. Syst. Evol. Microbiol.">
        <title>Complete genome sequence of Corynebacterium casei LMG S-19264T (=DSM 44701T), isolated from a smear-ripened cheese.</title>
        <authorList>
            <consortium name="US DOE Joint Genome Institute (JGI-PGF)"/>
            <person name="Walter F."/>
            <person name="Albersmeier A."/>
            <person name="Kalinowski J."/>
            <person name="Ruckert C."/>
        </authorList>
    </citation>
    <scope>NUCLEOTIDE SEQUENCE</scope>
    <source>
        <strain evidence="6">JCM 3346</strain>
    </source>
</reference>
<keyword evidence="2" id="KW-0238">DNA-binding</keyword>
<proteinExistence type="predicted"/>
<dbReference type="InterPro" id="IPR029016">
    <property type="entry name" value="GAF-like_dom_sf"/>
</dbReference>
<dbReference type="GO" id="GO:0003677">
    <property type="term" value="F:DNA binding"/>
    <property type="evidence" value="ECO:0007669"/>
    <property type="project" value="UniProtKB-KW"/>
</dbReference>
<dbReference type="SMART" id="SM00346">
    <property type="entry name" value="HTH_ICLR"/>
    <property type="match status" value="1"/>
</dbReference>
<dbReference type="PANTHER" id="PTHR30136">
    <property type="entry name" value="HELIX-TURN-HELIX TRANSCRIPTIONAL REGULATOR, ICLR FAMILY"/>
    <property type="match status" value="1"/>
</dbReference>
<evidence type="ECO:0000259" key="5">
    <source>
        <dbReference type="PROSITE" id="PS51078"/>
    </source>
</evidence>
<evidence type="ECO:0000256" key="2">
    <source>
        <dbReference type="ARBA" id="ARBA00023125"/>
    </source>
</evidence>
<organism evidence="6 7">
    <name type="scientific">Agromyces mediolanus</name>
    <name type="common">Corynebacterium mediolanum</name>
    <dbReference type="NCBI Taxonomy" id="41986"/>
    <lineage>
        <taxon>Bacteria</taxon>
        <taxon>Bacillati</taxon>
        <taxon>Actinomycetota</taxon>
        <taxon>Actinomycetes</taxon>
        <taxon>Micrococcales</taxon>
        <taxon>Microbacteriaceae</taxon>
        <taxon>Agromyces</taxon>
    </lineage>
</organism>
<feature type="domain" description="HTH iclR-type" evidence="4">
    <location>
        <begin position="9"/>
        <end position="69"/>
    </location>
</feature>
<dbReference type="PROSITE" id="PS51077">
    <property type="entry name" value="HTH_ICLR"/>
    <property type="match status" value="1"/>
</dbReference>
<dbReference type="EMBL" id="BMRJ01000002">
    <property type="protein sequence ID" value="GGR27724.1"/>
    <property type="molecule type" value="Genomic_DNA"/>
</dbReference>
<dbReference type="InterPro" id="IPR050707">
    <property type="entry name" value="HTH_MetabolicPath_Reg"/>
</dbReference>